<organism evidence="14 15">
    <name type="scientific">Paraconexibacter algicola</name>
    <dbReference type="NCBI Taxonomy" id="2133960"/>
    <lineage>
        <taxon>Bacteria</taxon>
        <taxon>Bacillati</taxon>
        <taxon>Actinomycetota</taxon>
        <taxon>Thermoleophilia</taxon>
        <taxon>Solirubrobacterales</taxon>
        <taxon>Paraconexibacteraceae</taxon>
        <taxon>Paraconexibacter</taxon>
    </lineage>
</organism>
<evidence type="ECO:0000256" key="5">
    <source>
        <dbReference type="ARBA" id="ARBA00022884"/>
    </source>
</evidence>
<comment type="subunit">
    <text evidence="3 10 12">Part of the 50S ribosomal subunit.</text>
</comment>
<dbReference type="AlphaFoldDB" id="A0A2T4UBY0"/>
<evidence type="ECO:0000256" key="8">
    <source>
        <dbReference type="ARBA" id="ARBA00025084"/>
    </source>
</evidence>
<dbReference type="GO" id="GO:0022625">
    <property type="term" value="C:cytosolic large ribosomal subunit"/>
    <property type="evidence" value="ECO:0007669"/>
    <property type="project" value="TreeGrafter"/>
</dbReference>
<evidence type="ECO:0000256" key="11">
    <source>
        <dbReference type="RuleBase" id="RU004005"/>
    </source>
</evidence>
<dbReference type="GO" id="GO:0019843">
    <property type="term" value="F:rRNA binding"/>
    <property type="evidence" value="ECO:0007669"/>
    <property type="project" value="UniProtKB-UniRule"/>
</dbReference>
<evidence type="ECO:0000256" key="7">
    <source>
        <dbReference type="ARBA" id="ARBA00023274"/>
    </source>
</evidence>
<dbReference type="PANTHER" id="PTHR13501">
    <property type="entry name" value="CHLOROPLAST 50S RIBOSOMAL PROTEIN L22-RELATED"/>
    <property type="match status" value="1"/>
</dbReference>
<reference evidence="14 15" key="1">
    <citation type="submission" date="2018-03" db="EMBL/GenBank/DDBJ databases">
        <title>Aquarubrobacter algicola gen. nov., sp. nov., a novel actinobacterium isolated from shallow eutrophic lake during the end of cyanobacterial harmful algal blooms.</title>
        <authorList>
            <person name="Chun S.J."/>
        </authorList>
    </citation>
    <scope>NUCLEOTIDE SEQUENCE [LARGE SCALE GENOMIC DNA]</scope>
    <source>
        <strain evidence="14 15">Seoho-28</strain>
    </source>
</reference>
<evidence type="ECO:0000313" key="15">
    <source>
        <dbReference type="Proteomes" id="UP000240739"/>
    </source>
</evidence>
<dbReference type="PANTHER" id="PTHR13501:SF8">
    <property type="entry name" value="LARGE RIBOSOMAL SUBUNIT PROTEIN UL22M"/>
    <property type="match status" value="1"/>
</dbReference>
<dbReference type="Gene3D" id="3.90.470.10">
    <property type="entry name" value="Ribosomal protein L22/L17"/>
    <property type="match status" value="1"/>
</dbReference>
<dbReference type="GO" id="GO:0006412">
    <property type="term" value="P:translation"/>
    <property type="evidence" value="ECO:0007669"/>
    <property type="project" value="UniProtKB-UniRule"/>
</dbReference>
<evidence type="ECO:0000256" key="12">
    <source>
        <dbReference type="RuleBase" id="RU004006"/>
    </source>
</evidence>
<keyword evidence="4 10" id="KW-0699">rRNA-binding</keyword>
<dbReference type="OrthoDB" id="9805969at2"/>
<keyword evidence="6 10" id="KW-0689">Ribosomal protein</keyword>
<sequence>MQLVRAQAKYVRTSARKARLVCDHLRGKSVEEARAILAHANRNVAQDWSKLLESAVANAEHNHELIGEDLKIHAIYADEGPTLKRFRPRAMGRATQIRKRTSHLSIALTPKEQ</sequence>
<comment type="function">
    <text evidence="10 13">This protein binds specifically to 23S rRNA; its binding is stimulated by other ribosomal proteins, e.g., L4, L17, and L20. It is important during the early stages of 50S assembly. It makes multiple contacts with different domains of the 23S rRNA in the assembled 50S subunit and ribosome.</text>
</comment>
<evidence type="ECO:0000256" key="1">
    <source>
        <dbReference type="ARBA" id="ARBA00003478"/>
    </source>
</evidence>
<dbReference type="Proteomes" id="UP000240739">
    <property type="component" value="Unassembled WGS sequence"/>
</dbReference>
<accession>A0A2T4UBY0</accession>
<dbReference type="NCBIfam" id="TIGR01044">
    <property type="entry name" value="rplV_bact"/>
    <property type="match status" value="1"/>
</dbReference>
<dbReference type="InterPro" id="IPR001063">
    <property type="entry name" value="Ribosomal_uL22"/>
</dbReference>
<dbReference type="SUPFAM" id="SSF54843">
    <property type="entry name" value="Ribosomal protein L22"/>
    <property type="match status" value="1"/>
</dbReference>
<dbReference type="InterPro" id="IPR018260">
    <property type="entry name" value="Ribosomal_uL22_CS"/>
</dbReference>
<evidence type="ECO:0000256" key="10">
    <source>
        <dbReference type="HAMAP-Rule" id="MF_01331"/>
    </source>
</evidence>
<evidence type="ECO:0000256" key="3">
    <source>
        <dbReference type="ARBA" id="ARBA00011838"/>
    </source>
</evidence>
<dbReference type="InterPro" id="IPR036394">
    <property type="entry name" value="Ribosomal_uL22_sf"/>
</dbReference>
<dbReference type="PROSITE" id="PS00464">
    <property type="entry name" value="RIBOSOMAL_L22"/>
    <property type="match status" value="1"/>
</dbReference>
<evidence type="ECO:0000256" key="4">
    <source>
        <dbReference type="ARBA" id="ARBA00022730"/>
    </source>
</evidence>
<name>A0A2T4UBY0_9ACTN</name>
<keyword evidence="7 10" id="KW-0687">Ribonucleoprotein</keyword>
<evidence type="ECO:0000256" key="13">
    <source>
        <dbReference type="RuleBase" id="RU004008"/>
    </source>
</evidence>
<gene>
    <name evidence="10" type="primary">rplV</name>
    <name evidence="14" type="ORF">C7Y72_21490</name>
</gene>
<dbReference type="Pfam" id="PF00237">
    <property type="entry name" value="Ribosomal_L22"/>
    <property type="match status" value="1"/>
</dbReference>
<dbReference type="HAMAP" id="MF_01331_B">
    <property type="entry name" value="Ribosomal_uL22_B"/>
    <property type="match status" value="1"/>
</dbReference>
<evidence type="ECO:0000256" key="9">
    <source>
        <dbReference type="ARBA" id="ARBA00035207"/>
    </source>
</evidence>
<dbReference type="CDD" id="cd00336">
    <property type="entry name" value="Ribosomal_L22"/>
    <property type="match status" value="1"/>
</dbReference>
<comment type="similarity">
    <text evidence="2 10 11">Belongs to the universal ribosomal protein uL22 family.</text>
</comment>
<dbReference type="GO" id="GO:0003735">
    <property type="term" value="F:structural constituent of ribosome"/>
    <property type="evidence" value="ECO:0007669"/>
    <property type="project" value="InterPro"/>
</dbReference>
<evidence type="ECO:0000256" key="2">
    <source>
        <dbReference type="ARBA" id="ARBA00009451"/>
    </source>
</evidence>
<comment type="function">
    <text evidence="1 10">The globular domain of the protein is located near the polypeptide exit tunnel on the outside of the subunit, while an extended beta-hairpin is found that lines the wall of the exit tunnel in the center of the 70S ribosome.</text>
</comment>
<comment type="caution">
    <text evidence="14">The sequence shown here is derived from an EMBL/GenBank/DDBJ whole genome shotgun (WGS) entry which is preliminary data.</text>
</comment>
<comment type="function">
    <text evidence="8">This protein binds specifically to 23S rRNA; its binding is stimulated by other ribosomal proteins, e.g. L4, L17, and L20. It is important during the early stages of 50S assembly. It makes multiple contacts with different domains of the 23S rRNA in the assembled 50S subunit and ribosome.</text>
</comment>
<dbReference type="InterPro" id="IPR005727">
    <property type="entry name" value="Ribosomal_uL22_bac/chlpt-type"/>
</dbReference>
<keyword evidence="5 10" id="KW-0694">RNA-binding</keyword>
<keyword evidence="15" id="KW-1185">Reference proteome</keyword>
<proteinExistence type="inferred from homology"/>
<dbReference type="EMBL" id="PYYB01000005">
    <property type="protein sequence ID" value="PTL54424.1"/>
    <property type="molecule type" value="Genomic_DNA"/>
</dbReference>
<evidence type="ECO:0000256" key="6">
    <source>
        <dbReference type="ARBA" id="ARBA00022980"/>
    </source>
</evidence>
<evidence type="ECO:0000313" key="14">
    <source>
        <dbReference type="EMBL" id="PTL54424.1"/>
    </source>
</evidence>
<protein>
    <recommendedName>
        <fullName evidence="9 10">Large ribosomal subunit protein uL22</fullName>
    </recommendedName>
</protein>
<dbReference type="InterPro" id="IPR047867">
    <property type="entry name" value="Ribosomal_uL22_bac/org-type"/>
</dbReference>